<keyword evidence="2" id="KW-1185">Reference proteome</keyword>
<dbReference type="InParanoid" id="A0A6C2YK19"/>
<proteinExistence type="predicted"/>
<accession>A0A6C2YK19</accession>
<dbReference type="RefSeq" id="WP_232055965.1">
    <property type="nucleotide sequence ID" value="NZ_LR593887.1"/>
</dbReference>
<dbReference type="EMBL" id="LR586016">
    <property type="protein sequence ID" value="VIP01641.1"/>
    <property type="molecule type" value="Genomic_DNA"/>
</dbReference>
<dbReference type="KEGG" id="tim:GMBLW1_23190"/>
<protein>
    <submittedName>
        <fullName evidence="1">Uncharacterized protein</fullName>
    </submittedName>
</protein>
<dbReference type="Proteomes" id="UP000464378">
    <property type="component" value="Chromosome"/>
</dbReference>
<evidence type="ECO:0000313" key="2">
    <source>
        <dbReference type="Proteomes" id="UP000464378"/>
    </source>
</evidence>
<dbReference type="AlphaFoldDB" id="A0A6C2YK19"/>
<sequence>MILDAFLADCSNFFAGWADGLSFGITSKIRGVLNDDDVVDKSSSASGFGTRLGLAYSLILGFGPMLGMVKGTTGEHPFFEESLGWIETRSLPPGHQLRTLDDTSFAVESLAETGQWQPVTNLRGRGLAYRRSRRRQVGLGGLGAQQ</sequence>
<organism evidence="1">
    <name type="scientific">Tuwongella immobilis</name>
    <dbReference type="NCBI Taxonomy" id="692036"/>
    <lineage>
        <taxon>Bacteria</taxon>
        <taxon>Pseudomonadati</taxon>
        <taxon>Planctomycetota</taxon>
        <taxon>Planctomycetia</taxon>
        <taxon>Gemmatales</taxon>
        <taxon>Gemmataceae</taxon>
        <taxon>Tuwongella</taxon>
    </lineage>
</organism>
<evidence type="ECO:0000313" key="1">
    <source>
        <dbReference type="EMBL" id="VIP01641.1"/>
    </source>
</evidence>
<name>A0A6C2YK19_9BACT</name>
<gene>
    <name evidence="1" type="ORF">GMBLW1_23190</name>
</gene>
<reference evidence="1" key="1">
    <citation type="submission" date="2019-04" db="EMBL/GenBank/DDBJ databases">
        <authorList>
            <consortium name="Science for Life Laboratories"/>
        </authorList>
    </citation>
    <scope>NUCLEOTIDE SEQUENCE</scope>
    <source>
        <strain evidence="1">MBLW1</strain>
    </source>
</reference>
<dbReference type="EMBL" id="LR593887">
    <property type="protein sequence ID" value="VTR99011.1"/>
    <property type="molecule type" value="Genomic_DNA"/>
</dbReference>